<name>A0AA95NGF0_9BURK</name>
<dbReference type="PANTHER" id="PTHR42208:SF1">
    <property type="entry name" value="HEAVY METAL TRANSPORTER"/>
    <property type="match status" value="1"/>
</dbReference>
<feature type="domain" description="Urease accessory protein UreH-like transmembrane" evidence="2">
    <location>
        <begin position="10"/>
        <end position="210"/>
    </location>
</feature>
<feature type="transmembrane region" description="Helical" evidence="1">
    <location>
        <begin position="132"/>
        <end position="153"/>
    </location>
</feature>
<dbReference type="RefSeq" id="WP_285232743.1">
    <property type="nucleotide sequence ID" value="NZ_CP116346.1"/>
</dbReference>
<proteinExistence type="predicted"/>
<dbReference type="EMBL" id="CP116346">
    <property type="protein sequence ID" value="WIT11658.1"/>
    <property type="molecule type" value="Genomic_DNA"/>
</dbReference>
<dbReference type="Proteomes" id="UP001177769">
    <property type="component" value="Chromosome"/>
</dbReference>
<gene>
    <name evidence="3" type="ORF">PFX98_22655</name>
</gene>
<keyword evidence="4" id="KW-1185">Reference proteome</keyword>
<keyword evidence="1" id="KW-0472">Membrane</keyword>
<evidence type="ECO:0000259" key="2">
    <source>
        <dbReference type="Pfam" id="PF13386"/>
    </source>
</evidence>
<reference evidence="3" key="1">
    <citation type="submission" date="2023-01" db="EMBL/GenBank/DDBJ databases">
        <title>Whole genome sequence of Paucibacter sp. S2-9 isolated from pond sediment.</title>
        <authorList>
            <person name="Jung J.Y."/>
        </authorList>
    </citation>
    <scope>NUCLEOTIDE SEQUENCE</scope>
    <source>
        <strain evidence="3">S2-9</strain>
    </source>
</reference>
<evidence type="ECO:0000313" key="3">
    <source>
        <dbReference type="EMBL" id="WIT11658.1"/>
    </source>
</evidence>
<dbReference type="Pfam" id="PF13386">
    <property type="entry name" value="DsbD_2"/>
    <property type="match status" value="1"/>
</dbReference>
<dbReference type="KEGG" id="pais:PFX98_22655"/>
<evidence type="ECO:0000256" key="1">
    <source>
        <dbReference type="SAM" id="Phobius"/>
    </source>
</evidence>
<protein>
    <submittedName>
        <fullName evidence="3">Sulfite exporter TauE/SafE family protein</fullName>
    </submittedName>
</protein>
<accession>A0AA95NGF0</accession>
<organism evidence="3 4">
    <name type="scientific">Paucibacter sediminis</name>
    <dbReference type="NCBI Taxonomy" id="3019553"/>
    <lineage>
        <taxon>Bacteria</taxon>
        <taxon>Pseudomonadati</taxon>
        <taxon>Pseudomonadota</taxon>
        <taxon>Betaproteobacteria</taxon>
        <taxon>Burkholderiales</taxon>
        <taxon>Sphaerotilaceae</taxon>
        <taxon>Roseateles</taxon>
    </lineage>
</organism>
<sequence length="228" mass="22244">MLDLALAGSALLMGLAGTPHCLAMCGPTAAACGRAGRGAAGAFQLGRMLGYGLGGAVVAASVGALAWIGSAAAWLRPLWLLVHAAALLLGLYLLVFARQPAWLGQIGRQVNVATLAMPGAGRVVLSAPARSGLVGLAWVAWPCGLLQSALLTAGLASGAAAGALVMMAFAAGSGAGLALGPGLLLKALGAQGMAWAVRLAGLALIAASGWALGHGVWLQVAALCGLPS</sequence>
<keyword evidence="1" id="KW-0812">Transmembrane</keyword>
<dbReference type="InterPro" id="IPR039447">
    <property type="entry name" value="UreH-like_TM_dom"/>
</dbReference>
<feature type="transmembrane region" description="Helical" evidence="1">
    <location>
        <begin position="159"/>
        <end position="185"/>
    </location>
</feature>
<feature type="transmembrane region" description="Helical" evidence="1">
    <location>
        <begin position="197"/>
        <end position="218"/>
    </location>
</feature>
<feature type="transmembrane region" description="Helical" evidence="1">
    <location>
        <begin position="49"/>
        <end position="69"/>
    </location>
</feature>
<dbReference type="AlphaFoldDB" id="A0AA95NGF0"/>
<feature type="transmembrane region" description="Helical" evidence="1">
    <location>
        <begin position="78"/>
        <end position="97"/>
    </location>
</feature>
<evidence type="ECO:0000313" key="4">
    <source>
        <dbReference type="Proteomes" id="UP001177769"/>
    </source>
</evidence>
<keyword evidence="1" id="KW-1133">Transmembrane helix</keyword>
<dbReference type="PANTHER" id="PTHR42208">
    <property type="entry name" value="HEAVY METAL TRANSPORTER-RELATED"/>
    <property type="match status" value="1"/>
</dbReference>